<dbReference type="PANTHER" id="PTHR46825:SF9">
    <property type="entry name" value="BETA-LACTAMASE-RELATED DOMAIN-CONTAINING PROTEIN"/>
    <property type="match status" value="1"/>
</dbReference>
<dbReference type="Proteomes" id="UP000266234">
    <property type="component" value="Unassembled WGS sequence"/>
</dbReference>
<gene>
    <name evidence="4" type="ORF">FLONG3_3259</name>
</gene>
<proteinExistence type="inferred from homology"/>
<protein>
    <submittedName>
        <fullName evidence="4">Penicillin-binding</fullName>
    </submittedName>
</protein>
<dbReference type="InterPro" id="IPR012338">
    <property type="entry name" value="Beta-lactam/transpept-like"/>
</dbReference>
<accession>A0A395T2A0</accession>
<evidence type="ECO:0000256" key="2">
    <source>
        <dbReference type="SAM" id="SignalP"/>
    </source>
</evidence>
<keyword evidence="2" id="KW-0732">Signal</keyword>
<dbReference type="InterPro" id="IPR050491">
    <property type="entry name" value="AmpC-like"/>
</dbReference>
<dbReference type="STRING" id="694270.A0A395T2A0"/>
<dbReference type="Gene3D" id="3.40.710.10">
    <property type="entry name" value="DD-peptidase/beta-lactamase superfamily"/>
    <property type="match status" value="1"/>
</dbReference>
<evidence type="ECO:0000259" key="3">
    <source>
        <dbReference type="Pfam" id="PF00144"/>
    </source>
</evidence>
<dbReference type="OrthoDB" id="5946976at2759"/>
<sequence>MLQLRNLIASLIIGSFTLICVTAQANVRSPFTKEFDNFVTETLDDWKVPGLSIAVIDRNQVFAKGYGFSVLPDQPATPETLWYAFSTTKAQTAATLADLIDSGKYPALANGWSTRISSIIHDDFVLQDSWATEHITLDDAISHRTGMAAHDKACTGVVNGKEVKPKDIVRNLRNLPITNEPRVKYAYGNAMYITVSHIIETITGKWLGDVMKELIWAPLGMNTTFFDLQDANHAPNQLASGCYWDRKEGRYGEVPAMNVTQLSGAGAVFSTVLDYAKWLKCLLHEAPPFSKDVHRDIQAPRMIVSAHSDGSRDIITYGLGWTRILFKGHAVYYHSGGGHAFGAQAYWLPDIGYGIVAFANTAFTSNAVEDVLVWKLIQDRLEVPENERVDVKSQYQKMEKELSPTPDESVNILYPERPDPPLPPTVNITELEGTYDGPGYGKITLRKEPHPDRPDERILVADRPDMTWKYQMRLHHVSGDFWIIYLPLLENPGYVIEFVAGEFKMGSNGRVMGLEVDWVYRGADQIEGKVLFKKADKL</sequence>
<feature type="chain" id="PRO_5017455551" evidence="2">
    <location>
        <begin position="24"/>
        <end position="538"/>
    </location>
</feature>
<dbReference type="InterPro" id="IPR001466">
    <property type="entry name" value="Beta-lactam-related"/>
</dbReference>
<dbReference type="AlphaFoldDB" id="A0A395T2A0"/>
<comment type="similarity">
    <text evidence="1">Belongs to the peptidase S12 family.</text>
</comment>
<feature type="domain" description="Beta-lactamase-related" evidence="3">
    <location>
        <begin position="35"/>
        <end position="365"/>
    </location>
</feature>
<comment type="caution">
    <text evidence="4">The sequence shown here is derived from an EMBL/GenBank/DDBJ whole genome shotgun (WGS) entry which is preliminary data.</text>
</comment>
<dbReference type="EMBL" id="PXOG01000061">
    <property type="protein sequence ID" value="RGP78637.1"/>
    <property type="molecule type" value="Genomic_DNA"/>
</dbReference>
<evidence type="ECO:0000313" key="4">
    <source>
        <dbReference type="EMBL" id="RGP78637.1"/>
    </source>
</evidence>
<dbReference type="PANTHER" id="PTHR46825">
    <property type="entry name" value="D-ALANYL-D-ALANINE-CARBOXYPEPTIDASE/ENDOPEPTIDASE AMPH"/>
    <property type="match status" value="1"/>
</dbReference>
<evidence type="ECO:0000256" key="1">
    <source>
        <dbReference type="ARBA" id="ARBA00038215"/>
    </source>
</evidence>
<name>A0A395T2A0_9HYPO</name>
<keyword evidence="5" id="KW-1185">Reference proteome</keyword>
<dbReference type="SUPFAM" id="SSF56601">
    <property type="entry name" value="beta-lactamase/transpeptidase-like"/>
    <property type="match status" value="1"/>
</dbReference>
<dbReference type="Pfam" id="PF00144">
    <property type="entry name" value="Beta-lactamase"/>
    <property type="match status" value="1"/>
</dbReference>
<evidence type="ECO:0000313" key="5">
    <source>
        <dbReference type="Proteomes" id="UP000266234"/>
    </source>
</evidence>
<reference evidence="4 5" key="1">
    <citation type="journal article" date="2018" name="PLoS Pathog.">
        <title>Evolution of structural diversity of trichothecenes, a family of toxins produced by plant pathogenic and entomopathogenic fungi.</title>
        <authorList>
            <person name="Proctor R.H."/>
            <person name="McCormick S.P."/>
            <person name="Kim H.S."/>
            <person name="Cardoza R.E."/>
            <person name="Stanley A.M."/>
            <person name="Lindo L."/>
            <person name="Kelly A."/>
            <person name="Brown D.W."/>
            <person name="Lee T."/>
            <person name="Vaughan M.M."/>
            <person name="Alexander N.J."/>
            <person name="Busman M."/>
            <person name="Gutierrez S."/>
        </authorList>
    </citation>
    <scope>NUCLEOTIDE SEQUENCE [LARGE SCALE GENOMIC DNA]</scope>
    <source>
        <strain evidence="4 5">NRRL 20695</strain>
    </source>
</reference>
<organism evidence="4 5">
    <name type="scientific">Fusarium longipes</name>
    <dbReference type="NCBI Taxonomy" id="694270"/>
    <lineage>
        <taxon>Eukaryota</taxon>
        <taxon>Fungi</taxon>
        <taxon>Dikarya</taxon>
        <taxon>Ascomycota</taxon>
        <taxon>Pezizomycotina</taxon>
        <taxon>Sordariomycetes</taxon>
        <taxon>Hypocreomycetidae</taxon>
        <taxon>Hypocreales</taxon>
        <taxon>Nectriaceae</taxon>
        <taxon>Fusarium</taxon>
    </lineage>
</organism>
<feature type="signal peptide" evidence="2">
    <location>
        <begin position="1"/>
        <end position="23"/>
    </location>
</feature>